<evidence type="ECO:0000313" key="4">
    <source>
        <dbReference type="Proteomes" id="UP000694906"/>
    </source>
</evidence>
<feature type="domain" description="Ubiquitin-like" evidence="3">
    <location>
        <begin position="81"/>
        <end position="136"/>
    </location>
</feature>
<dbReference type="InterPro" id="IPR029071">
    <property type="entry name" value="Ubiquitin-like_domsf"/>
</dbReference>
<feature type="repeat" description="ANK" evidence="1">
    <location>
        <begin position="216"/>
        <end position="248"/>
    </location>
</feature>
<dbReference type="InterPro" id="IPR036770">
    <property type="entry name" value="Ankyrin_rpt-contain_sf"/>
</dbReference>
<dbReference type="SUPFAM" id="SSF48403">
    <property type="entry name" value="Ankyrin repeat"/>
    <property type="match status" value="1"/>
</dbReference>
<accession>A0AAX6SSP7</accession>
<evidence type="ECO:0000256" key="1">
    <source>
        <dbReference type="PROSITE-ProRule" id="PRU00023"/>
    </source>
</evidence>
<dbReference type="PANTHER" id="PTHR22677">
    <property type="entry name" value="ANKYRIN REPEAT DOMAIN-CONTAINING PROTEIN 60"/>
    <property type="match status" value="1"/>
</dbReference>
<dbReference type="CTD" id="140731"/>
<evidence type="ECO:0000256" key="2">
    <source>
        <dbReference type="SAM" id="MobiDB-lite"/>
    </source>
</evidence>
<sequence>CPDHAAGGRGGRCPRAGCGRTGVPGRAAALLEGLRARGRTQPLAIAPEAVPDLVPVVLSVRMRLEETGDMFRLANCLSDITVRELKEDLDLAAGIPFNLQRLQYLDQGDLLDNSTLKSQDILPGGILSLCVWHYDGWMDLVVAAVEGDPSKLSCLGITEDSFYRTANSSHLEGNKWRQWTSQRAFVVLYITSHRGHLDAVWYLLEHGASCRRRSPVGRTALHVASAMGRLDCITLLLEHGASILDRDAHGETPIALARHLQHQQRERHMFLLHWMARSGVKGPSELTVRRFFRQAALGRAARGPQNSSPQKSAFPEPGPRCSSE</sequence>
<gene>
    <name evidence="5" type="primary">Ankrd60</name>
</gene>
<dbReference type="PROSITE" id="PS50297">
    <property type="entry name" value="ANK_REP_REGION"/>
    <property type="match status" value="1"/>
</dbReference>
<dbReference type="AlphaFoldDB" id="A0AAX6SSP7"/>
<organism evidence="4 5">
    <name type="scientific">Heterocephalus glaber</name>
    <name type="common">Naked mole rat</name>
    <dbReference type="NCBI Taxonomy" id="10181"/>
    <lineage>
        <taxon>Eukaryota</taxon>
        <taxon>Metazoa</taxon>
        <taxon>Chordata</taxon>
        <taxon>Craniata</taxon>
        <taxon>Vertebrata</taxon>
        <taxon>Euteleostomi</taxon>
        <taxon>Mammalia</taxon>
        <taxon>Eutheria</taxon>
        <taxon>Euarchontoglires</taxon>
        <taxon>Glires</taxon>
        <taxon>Rodentia</taxon>
        <taxon>Hystricomorpha</taxon>
        <taxon>Bathyergidae</taxon>
        <taxon>Heterocephalus</taxon>
    </lineage>
</organism>
<dbReference type="InterPro" id="IPR000626">
    <property type="entry name" value="Ubiquitin-like_dom"/>
</dbReference>
<feature type="non-terminal residue" evidence="5">
    <location>
        <position position="1"/>
    </location>
</feature>
<dbReference type="InterPro" id="IPR002110">
    <property type="entry name" value="Ankyrin_rpt"/>
</dbReference>
<dbReference type="InterPro" id="IPR039323">
    <property type="entry name" value="ANKRD_45/46/60"/>
</dbReference>
<name>A0AAX6SSP7_HETGA</name>
<reference evidence="5" key="1">
    <citation type="submission" date="2025-08" db="UniProtKB">
        <authorList>
            <consortium name="RefSeq"/>
        </authorList>
    </citation>
    <scope>IDENTIFICATION</scope>
</reference>
<proteinExistence type="predicted"/>
<dbReference type="PANTHER" id="PTHR22677:SF3">
    <property type="entry name" value="ANKYRIN REPEAT DOMAIN-CONTAINING PROTEIN 60"/>
    <property type="match status" value="1"/>
</dbReference>
<dbReference type="CDD" id="cd17063">
    <property type="entry name" value="Ubl_ANKRD60"/>
    <property type="match status" value="1"/>
</dbReference>
<protein>
    <submittedName>
        <fullName evidence="5">Ankyrin repeat domain-containing protein 60</fullName>
    </submittedName>
</protein>
<evidence type="ECO:0000259" key="3">
    <source>
        <dbReference type="PROSITE" id="PS50053"/>
    </source>
</evidence>
<dbReference type="PROSITE" id="PS50053">
    <property type="entry name" value="UBIQUITIN_2"/>
    <property type="match status" value="1"/>
</dbReference>
<dbReference type="GeneID" id="101706566"/>
<dbReference type="PROSITE" id="PS50088">
    <property type="entry name" value="ANK_REPEAT"/>
    <property type="match status" value="1"/>
</dbReference>
<dbReference type="RefSeq" id="XP_021110818.1">
    <property type="nucleotide sequence ID" value="XM_021255159.1"/>
</dbReference>
<keyword evidence="1" id="KW-0040">ANK repeat</keyword>
<dbReference type="Pfam" id="PF12796">
    <property type="entry name" value="Ank_2"/>
    <property type="match status" value="1"/>
</dbReference>
<evidence type="ECO:0000313" key="5">
    <source>
        <dbReference type="RefSeq" id="XP_021110818.1"/>
    </source>
</evidence>
<dbReference type="Proteomes" id="UP000694906">
    <property type="component" value="Unplaced"/>
</dbReference>
<feature type="region of interest" description="Disordered" evidence="2">
    <location>
        <begin position="298"/>
        <end position="324"/>
    </location>
</feature>
<dbReference type="SMART" id="SM00248">
    <property type="entry name" value="ANK"/>
    <property type="match status" value="2"/>
</dbReference>
<dbReference type="SUPFAM" id="SSF54236">
    <property type="entry name" value="Ubiquitin-like"/>
    <property type="match status" value="1"/>
</dbReference>
<dbReference type="Gene3D" id="1.25.40.20">
    <property type="entry name" value="Ankyrin repeat-containing domain"/>
    <property type="match status" value="1"/>
</dbReference>
<keyword evidence="4" id="KW-1185">Reference proteome</keyword>